<protein>
    <submittedName>
        <fullName evidence="1">Uncharacterized protein</fullName>
    </submittedName>
</protein>
<reference evidence="1" key="1">
    <citation type="journal article" date="2019" name="MBio">
        <title>Virus Genomes from Deep Sea Sediments Expand the Ocean Megavirome and Support Independent Origins of Viral Gigantism.</title>
        <authorList>
            <person name="Backstrom D."/>
            <person name="Yutin N."/>
            <person name="Jorgensen S.L."/>
            <person name="Dharamshi J."/>
            <person name="Homa F."/>
            <person name="Zaremba-Niedwiedzka K."/>
            <person name="Spang A."/>
            <person name="Wolf Y.I."/>
            <person name="Koonin E.V."/>
            <person name="Ettema T.J."/>
        </authorList>
    </citation>
    <scope>NUCLEOTIDE SEQUENCE</scope>
</reference>
<proteinExistence type="predicted"/>
<sequence length="137" mass="16230">MTFKLHLTEQVPVYPDVSNIKDIKSKIAKYYEDLDYIQKLINTYGISDGLYKHAKDVSSKFKKWIKINGYVKLTDDDNGEYQEKFEENFNKFLELARLQNIKNLTYDFYDEYYDIFSDDVYPVFIHTTIVDSGGCSR</sequence>
<name>A0A481YVH2_9VIRU</name>
<evidence type="ECO:0000313" key="1">
    <source>
        <dbReference type="EMBL" id="QBK86496.1"/>
    </source>
</evidence>
<dbReference type="EMBL" id="MK500334">
    <property type="protein sequence ID" value="QBK86496.1"/>
    <property type="molecule type" value="Genomic_DNA"/>
</dbReference>
<gene>
    <name evidence="1" type="ORF">LCMAC102_02910</name>
</gene>
<accession>A0A481YVH2</accession>
<organism evidence="1">
    <name type="scientific">Marseillevirus LCMAC102</name>
    <dbReference type="NCBI Taxonomy" id="2506603"/>
    <lineage>
        <taxon>Viruses</taxon>
        <taxon>Varidnaviria</taxon>
        <taxon>Bamfordvirae</taxon>
        <taxon>Nucleocytoviricota</taxon>
        <taxon>Megaviricetes</taxon>
        <taxon>Pimascovirales</taxon>
        <taxon>Pimascovirales incertae sedis</taxon>
        <taxon>Marseilleviridae</taxon>
    </lineage>
</organism>